<keyword evidence="1" id="KW-0472">Membrane</keyword>
<dbReference type="EMBL" id="CP040396">
    <property type="protein sequence ID" value="QCT03707.1"/>
    <property type="molecule type" value="Genomic_DNA"/>
</dbReference>
<name>A0A4P8XLP9_9BACL</name>
<keyword evidence="4" id="KW-1185">Reference proteome</keyword>
<feature type="transmembrane region" description="Helical" evidence="1">
    <location>
        <begin position="81"/>
        <end position="100"/>
    </location>
</feature>
<protein>
    <recommendedName>
        <fullName evidence="2">DUF4395 domain-containing protein</fullName>
    </recommendedName>
</protein>
<dbReference type="PIRSF" id="PIRSF030042">
    <property type="entry name" value="UCP030042"/>
    <property type="match status" value="1"/>
</dbReference>
<feature type="transmembrane region" description="Helical" evidence="1">
    <location>
        <begin position="16"/>
        <end position="47"/>
    </location>
</feature>
<sequence length="140" mass="15122">MKEIPVPYVRSNQAGIVLMVSIFLVTQSATVIAALLAIQAAGLIFGVRGNLFVRLTRTFLSGRVRRSGTEAAELQRFNNTIAVSLLGLSLLSLLLGWTWAGNVLAGMTGAAALAALLGYCIGCTVYFQYKQFRARRLQRG</sequence>
<dbReference type="InterPro" id="IPR016942">
    <property type="entry name" value="UCP030042"/>
</dbReference>
<evidence type="ECO:0000256" key="1">
    <source>
        <dbReference type="SAM" id="Phobius"/>
    </source>
</evidence>
<dbReference type="InterPro" id="IPR025508">
    <property type="entry name" value="DUF4395"/>
</dbReference>
<keyword evidence="1" id="KW-1133">Transmembrane helix</keyword>
<accession>A0A4P8XLP9</accession>
<feature type="transmembrane region" description="Helical" evidence="1">
    <location>
        <begin position="106"/>
        <end position="129"/>
    </location>
</feature>
<reference evidence="3 4" key="1">
    <citation type="submission" date="2019-05" db="EMBL/GenBank/DDBJ databases">
        <authorList>
            <person name="Chen C."/>
        </authorList>
    </citation>
    <scope>NUCLEOTIDE SEQUENCE [LARGE SCALE GENOMIC DNA]</scope>
    <source>
        <strain evidence="3 4">HB172198</strain>
    </source>
</reference>
<evidence type="ECO:0000313" key="3">
    <source>
        <dbReference type="EMBL" id="QCT03707.1"/>
    </source>
</evidence>
<dbReference type="Proteomes" id="UP000300879">
    <property type="component" value="Chromosome"/>
</dbReference>
<evidence type="ECO:0000259" key="2">
    <source>
        <dbReference type="Pfam" id="PF14340"/>
    </source>
</evidence>
<dbReference type="KEGG" id="palo:E6C60_2996"/>
<proteinExistence type="predicted"/>
<dbReference type="AlphaFoldDB" id="A0A4P8XLP9"/>
<feature type="domain" description="DUF4395" evidence="2">
    <location>
        <begin position="4"/>
        <end position="131"/>
    </location>
</feature>
<keyword evidence="1" id="KW-0812">Transmembrane</keyword>
<dbReference type="OrthoDB" id="2376580at2"/>
<evidence type="ECO:0000313" key="4">
    <source>
        <dbReference type="Proteomes" id="UP000300879"/>
    </source>
</evidence>
<dbReference type="Pfam" id="PF14340">
    <property type="entry name" value="DUF4395"/>
    <property type="match status" value="1"/>
</dbReference>
<dbReference type="RefSeq" id="WP_138226539.1">
    <property type="nucleotide sequence ID" value="NZ_CP040396.1"/>
</dbReference>
<gene>
    <name evidence="3" type="ORF">E6C60_2996</name>
</gene>
<organism evidence="3 4">
    <name type="scientific">Paenibacillus algicola</name>
    <dbReference type="NCBI Taxonomy" id="2565926"/>
    <lineage>
        <taxon>Bacteria</taxon>
        <taxon>Bacillati</taxon>
        <taxon>Bacillota</taxon>
        <taxon>Bacilli</taxon>
        <taxon>Bacillales</taxon>
        <taxon>Paenibacillaceae</taxon>
        <taxon>Paenibacillus</taxon>
    </lineage>
</organism>